<dbReference type="AlphaFoldDB" id="A0A7J9D402"/>
<dbReference type="OrthoDB" id="435754at2759"/>
<dbReference type="GO" id="GO:0003723">
    <property type="term" value="F:RNA binding"/>
    <property type="evidence" value="ECO:0007669"/>
    <property type="project" value="InterPro"/>
</dbReference>
<dbReference type="GO" id="GO:0033897">
    <property type="term" value="F:ribonuclease T2 activity"/>
    <property type="evidence" value="ECO:0007669"/>
    <property type="project" value="InterPro"/>
</dbReference>
<sequence length="159" mass="18486">MLRHPEGSVKTYQKGSPFVLYRHIFPMTSRSAPTLMILHAPKSSLLQLIYLRKPNIAFLQLLHHVYMYLQILELHPKTLSISRRCVLTKLKKNYGVYPQIACNQKDELQEIRFCFFLEGSAFYKDCPNKLEGNNYCNKENDEITFPSSPGMATKRNSEL</sequence>
<keyword evidence="2" id="KW-1185">Reference proteome</keyword>
<dbReference type="Gene3D" id="3.90.730.10">
    <property type="entry name" value="Ribonuclease T2-like"/>
    <property type="match status" value="1"/>
</dbReference>
<dbReference type="Proteomes" id="UP000593579">
    <property type="component" value="Unassembled WGS sequence"/>
</dbReference>
<accession>A0A7J9D402</accession>
<proteinExistence type="predicted"/>
<dbReference type="SUPFAM" id="SSF55895">
    <property type="entry name" value="Ribonuclease Rh-like"/>
    <property type="match status" value="1"/>
</dbReference>
<gene>
    <name evidence="1" type="ORF">Gogos_021231</name>
</gene>
<evidence type="ECO:0000313" key="1">
    <source>
        <dbReference type="EMBL" id="MBA0755456.1"/>
    </source>
</evidence>
<comment type="caution">
    <text evidence="1">The sequence shown here is derived from an EMBL/GenBank/DDBJ whole genome shotgun (WGS) entry which is preliminary data.</text>
</comment>
<reference evidence="1 2" key="1">
    <citation type="journal article" date="2019" name="Genome Biol. Evol.">
        <title>Insights into the evolution of the New World diploid cottons (Gossypium, subgenus Houzingenia) based on genome sequencing.</title>
        <authorList>
            <person name="Grover C.E."/>
            <person name="Arick M.A. 2nd"/>
            <person name="Thrash A."/>
            <person name="Conover J.L."/>
            <person name="Sanders W.S."/>
            <person name="Peterson D.G."/>
            <person name="Frelichowski J.E."/>
            <person name="Scheffler J.A."/>
            <person name="Scheffler B.E."/>
            <person name="Wendel J.F."/>
        </authorList>
    </citation>
    <scope>NUCLEOTIDE SEQUENCE [LARGE SCALE GENOMIC DNA]</scope>
    <source>
        <strain evidence="1">5</strain>
        <tissue evidence="1">Leaf</tissue>
    </source>
</reference>
<name>A0A7J9D402_GOSGO</name>
<dbReference type="EMBL" id="JABEZY010269821">
    <property type="protein sequence ID" value="MBA0755456.1"/>
    <property type="molecule type" value="Genomic_DNA"/>
</dbReference>
<evidence type="ECO:0000313" key="2">
    <source>
        <dbReference type="Proteomes" id="UP000593579"/>
    </source>
</evidence>
<dbReference type="InterPro" id="IPR036430">
    <property type="entry name" value="RNase_T2-like_sf"/>
</dbReference>
<organism evidence="1 2">
    <name type="scientific">Gossypium gossypioides</name>
    <name type="common">Mexican cotton</name>
    <name type="synonym">Selera gossypioides</name>
    <dbReference type="NCBI Taxonomy" id="34282"/>
    <lineage>
        <taxon>Eukaryota</taxon>
        <taxon>Viridiplantae</taxon>
        <taxon>Streptophyta</taxon>
        <taxon>Embryophyta</taxon>
        <taxon>Tracheophyta</taxon>
        <taxon>Spermatophyta</taxon>
        <taxon>Magnoliopsida</taxon>
        <taxon>eudicotyledons</taxon>
        <taxon>Gunneridae</taxon>
        <taxon>Pentapetalae</taxon>
        <taxon>rosids</taxon>
        <taxon>malvids</taxon>
        <taxon>Malvales</taxon>
        <taxon>Malvaceae</taxon>
        <taxon>Malvoideae</taxon>
        <taxon>Gossypium</taxon>
    </lineage>
</organism>
<protein>
    <submittedName>
        <fullName evidence="1">Uncharacterized protein</fullName>
    </submittedName>
</protein>